<keyword evidence="2" id="KW-1185">Reference proteome</keyword>
<feature type="non-terminal residue" evidence="1">
    <location>
        <position position="1"/>
    </location>
</feature>
<dbReference type="EMBL" id="VBZC01000068">
    <property type="protein sequence ID" value="TLS40851.1"/>
    <property type="molecule type" value="Genomic_DNA"/>
</dbReference>
<organism evidence="1 2">
    <name type="scientific">Streptomyces montanus</name>
    <dbReference type="NCBI Taxonomy" id="2580423"/>
    <lineage>
        <taxon>Bacteria</taxon>
        <taxon>Bacillati</taxon>
        <taxon>Actinomycetota</taxon>
        <taxon>Actinomycetes</taxon>
        <taxon>Kitasatosporales</taxon>
        <taxon>Streptomycetaceae</taxon>
        <taxon>Streptomyces</taxon>
    </lineage>
</organism>
<comment type="caution">
    <text evidence="1">The sequence shown here is derived from an EMBL/GenBank/DDBJ whole genome shotgun (WGS) entry which is preliminary data.</text>
</comment>
<sequence>GDGVSTYLALIFGTLLSSQGTDASFVLTLTGFPPGASLRSCVSDSIRLFRVRFPCRRGVSSRLLGRSNE</sequence>
<evidence type="ECO:0000313" key="2">
    <source>
        <dbReference type="Proteomes" id="UP000305906"/>
    </source>
</evidence>
<evidence type="ECO:0000313" key="1">
    <source>
        <dbReference type="EMBL" id="TLS40851.1"/>
    </source>
</evidence>
<gene>
    <name evidence="1" type="ORF">FE633_39565</name>
</gene>
<dbReference type="Proteomes" id="UP000305906">
    <property type="component" value="Unassembled WGS sequence"/>
</dbReference>
<protein>
    <submittedName>
        <fullName evidence="1">Uncharacterized protein</fullName>
    </submittedName>
</protein>
<proteinExistence type="predicted"/>
<reference evidence="1 2" key="1">
    <citation type="submission" date="2019-05" db="EMBL/GenBank/DDBJ databases">
        <title>Streptomyces sp. NEAU-C151, a novel actinomycete isolated from soil.</title>
        <authorList>
            <person name="Han L."/>
            <person name="Jiang H."/>
        </authorList>
    </citation>
    <scope>NUCLEOTIDE SEQUENCE [LARGE SCALE GENOMIC DNA]</scope>
    <source>
        <strain evidence="1 2">NEAU-C151</strain>
    </source>
</reference>
<dbReference type="AlphaFoldDB" id="A0A5R9FCJ1"/>
<accession>A0A5R9FCJ1</accession>
<name>A0A5R9FCJ1_9ACTN</name>